<comment type="caution">
    <text evidence="2">The sequence shown here is derived from an EMBL/GenBank/DDBJ whole genome shotgun (WGS) entry which is preliminary data.</text>
</comment>
<proteinExistence type="predicted"/>
<dbReference type="InterPro" id="IPR023393">
    <property type="entry name" value="START-like_dom_sf"/>
</dbReference>
<accession>A0A4Z1NME5</accession>
<dbReference type="CDD" id="cd07822">
    <property type="entry name" value="SRPBCC_4"/>
    <property type="match status" value="1"/>
</dbReference>
<feature type="signal peptide" evidence="1">
    <location>
        <begin position="1"/>
        <end position="20"/>
    </location>
</feature>
<evidence type="ECO:0000313" key="3">
    <source>
        <dbReference type="Proteomes" id="UP000298493"/>
    </source>
</evidence>
<dbReference type="AlphaFoldDB" id="A0A4Z1NME5"/>
<dbReference type="SUPFAM" id="SSF55961">
    <property type="entry name" value="Bet v1-like"/>
    <property type="match status" value="1"/>
</dbReference>
<gene>
    <name evidence="2" type="ORF">E6O75_ATG09649</name>
</gene>
<keyword evidence="3" id="KW-1185">Reference proteome</keyword>
<dbReference type="Gene3D" id="3.30.530.20">
    <property type="match status" value="1"/>
</dbReference>
<keyword evidence="1" id="KW-0732">Signal</keyword>
<organism evidence="2 3">
    <name type="scientific">Venturia nashicola</name>
    <dbReference type="NCBI Taxonomy" id="86259"/>
    <lineage>
        <taxon>Eukaryota</taxon>
        <taxon>Fungi</taxon>
        <taxon>Dikarya</taxon>
        <taxon>Ascomycota</taxon>
        <taxon>Pezizomycotina</taxon>
        <taxon>Dothideomycetes</taxon>
        <taxon>Pleosporomycetidae</taxon>
        <taxon>Venturiales</taxon>
        <taxon>Venturiaceae</taxon>
        <taxon>Venturia</taxon>
    </lineage>
</organism>
<sequence>MWSFLPILLFCITLAQEVAGQQRWVNLPTVPEGFNASVRTEINATVQAVWDATLDWPSYPNWNPFVRKSIITDKNFQPLGQSQLVTEGAYAIFSVQIPPLPLPVNAQTPDVRRNTQSSKELVTHVQPDVGRVAWKGLLFPDWFLMSERWTGVSLGSNGMAVYESREVFYGAGAGLLESLYKESLQQSFEAQGAGLKLYLERK</sequence>
<dbReference type="Proteomes" id="UP000298493">
    <property type="component" value="Unassembled WGS sequence"/>
</dbReference>
<feature type="chain" id="PRO_5021440059" evidence="1">
    <location>
        <begin position="21"/>
        <end position="202"/>
    </location>
</feature>
<dbReference type="OrthoDB" id="509124at2759"/>
<name>A0A4Z1NME5_9PEZI</name>
<reference evidence="2 3" key="1">
    <citation type="submission" date="2019-04" db="EMBL/GenBank/DDBJ databases">
        <title>High contiguity whole genome sequence and gene annotation resource for two Venturia nashicola isolates.</title>
        <authorList>
            <person name="Prokchorchik M."/>
            <person name="Won K."/>
            <person name="Lee Y."/>
            <person name="Choi E.D."/>
            <person name="Segonzac C."/>
            <person name="Sohn K.H."/>
        </authorList>
    </citation>
    <scope>NUCLEOTIDE SEQUENCE [LARGE SCALE GENOMIC DNA]</scope>
    <source>
        <strain evidence="2 3">PRI2</strain>
    </source>
</reference>
<evidence type="ECO:0000256" key="1">
    <source>
        <dbReference type="SAM" id="SignalP"/>
    </source>
</evidence>
<dbReference type="EMBL" id="SNSC02000017">
    <property type="protein sequence ID" value="TID16883.1"/>
    <property type="molecule type" value="Genomic_DNA"/>
</dbReference>
<protein>
    <submittedName>
        <fullName evidence="2">Uncharacterized protein</fullName>
    </submittedName>
</protein>
<evidence type="ECO:0000313" key="2">
    <source>
        <dbReference type="EMBL" id="TID16883.1"/>
    </source>
</evidence>